<gene>
    <name evidence="2" type="primary">US5</name>
</gene>
<dbReference type="KEGG" id="vg:32707861"/>
<keyword evidence="3" id="KW-1185">Reference proteome</keyword>
<feature type="transmembrane region" description="Helical" evidence="1">
    <location>
        <begin position="162"/>
        <end position="183"/>
    </location>
</feature>
<keyword evidence="2" id="KW-0261">Viral envelope protein</keyword>
<dbReference type="EMBL" id="KY385637">
    <property type="protein sequence ID" value="AQS79222.1"/>
    <property type="molecule type" value="Genomic_DNA"/>
</dbReference>
<organismHost>
    <name type="scientific">Ateles</name>
    <dbReference type="NCBI Taxonomy" id="9506"/>
</organismHost>
<dbReference type="RefSeq" id="YP_009361944.1">
    <property type="nucleotide sequence ID" value="NC_034446.1"/>
</dbReference>
<accession>A0A1S6JLR9</accession>
<protein>
    <submittedName>
        <fullName evidence="2">Envelope glycoprotein J</fullName>
    </submittedName>
</protein>
<evidence type="ECO:0000313" key="3">
    <source>
        <dbReference type="Proteomes" id="UP000243553"/>
    </source>
</evidence>
<dbReference type="Proteomes" id="UP000243553">
    <property type="component" value="Segment"/>
</dbReference>
<name>A0A1S6JLR9_HSVA1</name>
<keyword evidence="1" id="KW-0812">Transmembrane</keyword>
<evidence type="ECO:0000313" key="2">
    <source>
        <dbReference type="EMBL" id="AQS79222.1"/>
    </source>
</evidence>
<organism evidence="2 3">
    <name type="scientific">Herpesvirus ateles type 1 (strain Lennette)</name>
    <dbReference type="NCBI Taxonomy" id="35243"/>
    <lineage>
        <taxon>Viruses</taxon>
        <taxon>Duplodnaviria</taxon>
        <taxon>Heunggongvirae</taxon>
        <taxon>Peploviricota</taxon>
        <taxon>Herviviricetes</taxon>
        <taxon>Herpesvirales</taxon>
        <taxon>Orthoherpesviridae</taxon>
        <taxon>Alphaherpesvirinae</taxon>
        <taxon>Simplexvirus</taxon>
        <taxon>Simplexvirus atelinealpha1</taxon>
    </lineage>
</organism>
<keyword evidence="2" id="KW-0946">Virion</keyword>
<dbReference type="GO" id="GO:0019031">
    <property type="term" value="C:viral envelope"/>
    <property type="evidence" value="ECO:0007669"/>
    <property type="project" value="UniProtKB-KW"/>
</dbReference>
<keyword evidence="1" id="KW-1133">Transmembrane helix</keyword>
<keyword evidence="1" id="KW-0472">Membrane</keyword>
<sequence length="201" mass="20344">MRRAGVGRNPGAVPALMLALAARVLGGGEAAGRETVAAIGEGVPAEAALGAAWWPRWGGDACAAGARDVVVCWLEVTRFGGARPIGAANLTGCRGCPPRCAAAAAVTEREYRGIARVDPDGTLTPAPGAALGRALYVVYERREETAATPAPPTGASSGSFRAPAVVGGACLGILAALFGRYLLSVARRRRAQAGWALGSRV</sequence>
<reference evidence="2 3" key="1">
    <citation type="journal article" date="2017" name="Arch. Virol.">
        <title>Sequence of the ateline alphaherpesvirus 1 (HVA1) genome.</title>
        <authorList>
            <person name="Eberle R."/>
            <person name="Black D.H."/>
        </authorList>
    </citation>
    <scope>NUCLEOTIDE SEQUENCE [LARGE SCALE GENOMIC DNA]</scope>
    <source>
        <strain evidence="2">Lennette</strain>
    </source>
</reference>
<dbReference type="GeneID" id="32707861"/>
<evidence type="ECO:0000256" key="1">
    <source>
        <dbReference type="SAM" id="Phobius"/>
    </source>
</evidence>
<proteinExistence type="predicted"/>